<dbReference type="GO" id="GO:0006869">
    <property type="term" value="P:lipid transport"/>
    <property type="evidence" value="ECO:0007669"/>
    <property type="project" value="UniProtKB-KW"/>
</dbReference>
<dbReference type="InterPro" id="IPR026849">
    <property type="entry name" value="ATG2"/>
</dbReference>
<comment type="catalytic activity">
    <reaction evidence="11">
        <text>a 1,2-diacyl-sn-glycero-3-phosphoethanolamine(in) = a 1,2-diacyl-sn-glycero-3-phosphoethanolamine(out)</text>
        <dbReference type="Rhea" id="RHEA:38895"/>
        <dbReference type="ChEBI" id="CHEBI:64612"/>
    </reaction>
</comment>
<gene>
    <name evidence="12" type="ORF">E5676_scaffold832G001740</name>
</gene>
<dbReference type="PANTHER" id="PTHR13190">
    <property type="entry name" value="AUTOPHAGY-RELATED 2, ISOFORM A"/>
    <property type="match status" value="1"/>
</dbReference>
<evidence type="ECO:0000256" key="10">
    <source>
        <dbReference type="ARBA" id="ARBA00024479"/>
    </source>
</evidence>
<keyword evidence="5" id="KW-0813">Transport</keyword>
<evidence type="ECO:0000256" key="3">
    <source>
        <dbReference type="ARBA" id="ARBA00009714"/>
    </source>
</evidence>
<organism evidence="12 13">
    <name type="scientific">Cucumis melo var. makuwa</name>
    <name type="common">Oriental melon</name>
    <dbReference type="NCBI Taxonomy" id="1194695"/>
    <lineage>
        <taxon>Eukaryota</taxon>
        <taxon>Viridiplantae</taxon>
        <taxon>Streptophyta</taxon>
        <taxon>Embryophyta</taxon>
        <taxon>Tracheophyta</taxon>
        <taxon>Spermatophyta</taxon>
        <taxon>Magnoliopsida</taxon>
        <taxon>eudicotyledons</taxon>
        <taxon>Gunneridae</taxon>
        <taxon>Pentapetalae</taxon>
        <taxon>rosids</taxon>
        <taxon>fabids</taxon>
        <taxon>Cucurbitales</taxon>
        <taxon>Cucurbitaceae</taxon>
        <taxon>Benincaseae</taxon>
        <taxon>Cucumis</taxon>
    </lineage>
</organism>
<keyword evidence="8" id="KW-0445">Lipid transport</keyword>
<evidence type="ECO:0000256" key="8">
    <source>
        <dbReference type="ARBA" id="ARBA00023055"/>
    </source>
</evidence>
<evidence type="ECO:0000256" key="11">
    <source>
        <dbReference type="ARBA" id="ARBA00024615"/>
    </source>
</evidence>
<dbReference type="GO" id="GO:0000045">
    <property type="term" value="P:autophagosome assembly"/>
    <property type="evidence" value="ECO:0007669"/>
    <property type="project" value="TreeGrafter"/>
</dbReference>
<evidence type="ECO:0000313" key="12">
    <source>
        <dbReference type="EMBL" id="TYK13970.1"/>
    </source>
</evidence>
<protein>
    <recommendedName>
        <fullName evidence="4">Autophagy-related protein 2</fullName>
    </recommendedName>
</protein>
<dbReference type="PANTHER" id="PTHR13190:SF1">
    <property type="entry name" value="AUTOPHAGY-RELATED 2, ISOFORM A"/>
    <property type="match status" value="1"/>
</dbReference>
<dbReference type="GO" id="GO:0061723">
    <property type="term" value="P:glycophagy"/>
    <property type="evidence" value="ECO:0007669"/>
    <property type="project" value="TreeGrafter"/>
</dbReference>
<dbReference type="GO" id="GO:0034045">
    <property type="term" value="C:phagophore assembly site membrane"/>
    <property type="evidence" value="ECO:0007669"/>
    <property type="project" value="UniProtKB-SubCell"/>
</dbReference>
<dbReference type="GO" id="GO:0043495">
    <property type="term" value="F:protein-membrane adaptor activity"/>
    <property type="evidence" value="ECO:0007669"/>
    <property type="project" value="TreeGrafter"/>
</dbReference>
<keyword evidence="9" id="KW-0472">Membrane</keyword>
<keyword evidence="7" id="KW-0072">Autophagy</keyword>
<dbReference type="Proteomes" id="UP000321947">
    <property type="component" value="Unassembled WGS sequence"/>
</dbReference>
<evidence type="ECO:0000256" key="2">
    <source>
        <dbReference type="ARBA" id="ARBA00004623"/>
    </source>
</evidence>
<comment type="catalytic activity">
    <reaction evidence="10">
        <text>a 1,2-diacyl-sn-glycero-3-phospho-L-serine(in) = a 1,2-diacyl-sn-glycero-3-phospho-L-serine(out)</text>
        <dbReference type="Rhea" id="RHEA:38663"/>
        <dbReference type="ChEBI" id="CHEBI:57262"/>
    </reaction>
</comment>
<comment type="similarity">
    <text evidence="3">Belongs to the ATG2 family.</text>
</comment>
<evidence type="ECO:0000313" key="13">
    <source>
        <dbReference type="Proteomes" id="UP000321947"/>
    </source>
</evidence>
<sequence length="163" mass="18766">MFPWNIAKTAEAMFSKFAVKRLCKFLLKKKLGQFLLGEIDIDQLDVQLADGTIQLSDLALNVDFLNEKVLARWQTIMIDEADTEFYLDQKFIRIERHLVSFKGLSKPVRNGRKGRWLIHANPRLRSGKTEGVGQKWKLPTPIPPINFDRCVISQFTLCIPPLP</sequence>
<comment type="subcellular location">
    <subcellularLocation>
        <location evidence="1">Endoplasmic reticulum membrane</location>
        <topology evidence="1">Peripheral membrane protein</topology>
    </subcellularLocation>
    <subcellularLocation>
        <location evidence="2">Preautophagosomal structure membrane</location>
        <topology evidence="2">Peripheral membrane protein</topology>
    </subcellularLocation>
</comment>
<dbReference type="AlphaFoldDB" id="A0A5D3CRE8"/>
<name>A0A5D3CRE8_CUCMM</name>
<dbReference type="GO" id="GO:0061709">
    <property type="term" value="P:reticulophagy"/>
    <property type="evidence" value="ECO:0007669"/>
    <property type="project" value="TreeGrafter"/>
</dbReference>
<dbReference type="GO" id="GO:0000422">
    <property type="term" value="P:autophagy of mitochondrion"/>
    <property type="evidence" value="ECO:0007669"/>
    <property type="project" value="TreeGrafter"/>
</dbReference>
<comment type="caution">
    <text evidence="12">The sequence shown here is derived from an EMBL/GenBank/DDBJ whole genome shotgun (WGS) entry which is preliminary data.</text>
</comment>
<dbReference type="GO" id="GO:0005789">
    <property type="term" value="C:endoplasmic reticulum membrane"/>
    <property type="evidence" value="ECO:0007669"/>
    <property type="project" value="UniProtKB-SubCell"/>
</dbReference>
<dbReference type="GO" id="GO:0032266">
    <property type="term" value="F:phosphatidylinositol-3-phosphate binding"/>
    <property type="evidence" value="ECO:0007669"/>
    <property type="project" value="TreeGrafter"/>
</dbReference>
<dbReference type="GO" id="GO:0034727">
    <property type="term" value="P:piecemeal microautophagy of the nucleus"/>
    <property type="evidence" value="ECO:0007669"/>
    <property type="project" value="TreeGrafter"/>
</dbReference>
<evidence type="ECO:0000256" key="7">
    <source>
        <dbReference type="ARBA" id="ARBA00023006"/>
    </source>
</evidence>
<proteinExistence type="inferred from homology"/>
<reference evidence="12 13" key="1">
    <citation type="submission" date="2019-08" db="EMBL/GenBank/DDBJ databases">
        <title>Draft genome sequences of two oriental melons (Cucumis melo L. var makuwa).</title>
        <authorList>
            <person name="Kwon S.-Y."/>
        </authorList>
    </citation>
    <scope>NUCLEOTIDE SEQUENCE [LARGE SCALE GENOMIC DNA]</scope>
    <source>
        <strain evidence="13">cv. Chang Bougi</strain>
        <tissue evidence="12">Leaf</tissue>
    </source>
</reference>
<evidence type="ECO:0000256" key="5">
    <source>
        <dbReference type="ARBA" id="ARBA00022448"/>
    </source>
</evidence>
<dbReference type="GO" id="GO:0061908">
    <property type="term" value="C:phagophore"/>
    <property type="evidence" value="ECO:0007669"/>
    <property type="project" value="TreeGrafter"/>
</dbReference>
<evidence type="ECO:0000256" key="9">
    <source>
        <dbReference type="ARBA" id="ARBA00023136"/>
    </source>
</evidence>
<accession>A0A5D3CRE8</accession>
<evidence type="ECO:0000256" key="6">
    <source>
        <dbReference type="ARBA" id="ARBA00022824"/>
    </source>
</evidence>
<evidence type="ECO:0000256" key="1">
    <source>
        <dbReference type="ARBA" id="ARBA00004406"/>
    </source>
</evidence>
<dbReference type="EMBL" id="SSTD01009720">
    <property type="protein sequence ID" value="TYK13970.1"/>
    <property type="molecule type" value="Genomic_DNA"/>
</dbReference>
<evidence type="ECO:0000256" key="4">
    <source>
        <dbReference type="ARBA" id="ARBA00018070"/>
    </source>
</evidence>
<keyword evidence="6" id="KW-0256">Endoplasmic reticulum</keyword>